<dbReference type="GO" id="GO:0006874">
    <property type="term" value="P:intracellular calcium ion homeostasis"/>
    <property type="evidence" value="ECO:0007669"/>
    <property type="project" value="TreeGrafter"/>
</dbReference>
<evidence type="ECO:0008006" key="15">
    <source>
        <dbReference type="Google" id="ProtNLM"/>
    </source>
</evidence>
<evidence type="ECO:0000256" key="4">
    <source>
        <dbReference type="ARBA" id="ARBA00022741"/>
    </source>
</evidence>
<keyword evidence="9" id="KW-0812">Transmembrane</keyword>
<keyword evidence="5" id="KW-0067">ATP-binding</keyword>
<organism evidence="13 14">
    <name type="scientific">Sphenodon punctatus</name>
    <name type="common">Tuatara</name>
    <name type="synonym">Hatteria punctata</name>
    <dbReference type="NCBI Taxonomy" id="8508"/>
    <lineage>
        <taxon>Eukaryota</taxon>
        <taxon>Metazoa</taxon>
        <taxon>Chordata</taxon>
        <taxon>Craniata</taxon>
        <taxon>Vertebrata</taxon>
        <taxon>Euteleostomi</taxon>
        <taxon>Lepidosauria</taxon>
        <taxon>Sphenodontia</taxon>
        <taxon>Sphenodontidae</taxon>
        <taxon>Sphenodon</taxon>
    </lineage>
</organism>
<feature type="region of interest" description="Disordered" evidence="8">
    <location>
        <begin position="334"/>
        <end position="354"/>
    </location>
</feature>
<dbReference type="FunFam" id="2.70.150.10:FF:000060">
    <property type="entry name" value="Cation-transporting ATPase"/>
    <property type="match status" value="1"/>
</dbReference>
<dbReference type="GO" id="GO:0016887">
    <property type="term" value="F:ATP hydrolysis activity"/>
    <property type="evidence" value="ECO:0007669"/>
    <property type="project" value="InterPro"/>
</dbReference>
<keyword evidence="7" id="KW-1278">Translocase</keyword>
<evidence type="ECO:0000313" key="14">
    <source>
        <dbReference type="Proteomes" id="UP000694392"/>
    </source>
</evidence>
<dbReference type="GO" id="GO:0046872">
    <property type="term" value="F:metal ion binding"/>
    <property type="evidence" value="ECO:0007669"/>
    <property type="project" value="UniProtKB-KW"/>
</dbReference>
<dbReference type="Pfam" id="PF00122">
    <property type="entry name" value="E1-E2_ATPase"/>
    <property type="match status" value="1"/>
</dbReference>
<dbReference type="InterPro" id="IPR001757">
    <property type="entry name" value="P_typ_ATPase"/>
</dbReference>
<dbReference type="PANTHER" id="PTHR45630">
    <property type="entry name" value="CATION-TRANSPORTING ATPASE-RELATED"/>
    <property type="match status" value="1"/>
</dbReference>
<evidence type="ECO:0000259" key="11">
    <source>
        <dbReference type="Pfam" id="PF00690"/>
    </source>
</evidence>
<evidence type="ECO:0000256" key="7">
    <source>
        <dbReference type="ARBA" id="ARBA00022967"/>
    </source>
</evidence>
<dbReference type="GO" id="GO:0140358">
    <property type="term" value="F:P-type transmembrane transporter activity"/>
    <property type="evidence" value="ECO:0007669"/>
    <property type="project" value="InterPro"/>
</dbReference>
<sequence>MLQRLLIPGSSSEMYLWLLNATLPMLFSFQEINGYQSRTWQIVMCHVFSLLTAGILLIVFHWKPSFAVRAKCRPCPLSQADWVIITDRFGQCFTAWVQTEEIGEGSLEHYPAARSDDGRSSVAIAVSMEDESRDTIQLHRKEEKNVLRYYLFEGVRYIWIERQEAFCKVSVLDEDLTCADIHLSQSGLSLQDHSIRKKAYGPNVIDVPVKSYLRLLVDEVLNPFYIFQVFSIILWLCDAYYYYAGCIFVISAISIGWSLYETRKQSVTLQNMVKMLTSMRVRRADGEEMMVSSMDLVPGDCIILPSEGTVPCDAVLLTGECMVNESMLTGESVPEMKTPLPDGPSTEGTLSSVGLKSSKLNPTWARRSWLW</sequence>
<dbReference type="OMA" id="NSITMEC"/>
<dbReference type="GeneTree" id="ENSGT00940000159714"/>
<feature type="domain" description="P5B-type ATPase N-terminal" evidence="12">
    <location>
        <begin position="31"/>
        <end position="159"/>
    </location>
</feature>
<dbReference type="Pfam" id="PF12409">
    <property type="entry name" value="P5-ATPase"/>
    <property type="match status" value="1"/>
</dbReference>
<reference evidence="13" key="1">
    <citation type="submission" date="2025-08" db="UniProtKB">
        <authorList>
            <consortium name="Ensembl"/>
        </authorList>
    </citation>
    <scope>IDENTIFICATION</scope>
</reference>
<dbReference type="SUPFAM" id="SSF81653">
    <property type="entry name" value="Calcium ATPase, transduction domain A"/>
    <property type="match status" value="1"/>
</dbReference>
<keyword evidence="6" id="KW-0460">Magnesium</keyword>
<keyword evidence="9" id="KW-1133">Transmembrane helix</keyword>
<dbReference type="InterPro" id="IPR004014">
    <property type="entry name" value="ATPase_P-typ_cation-transptr_N"/>
</dbReference>
<feature type="domain" description="P-type ATPase A" evidence="10">
    <location>
        <begin position="281"/>
        <end position="338"/>
    </location>
</feature>
<dbReference type="GO" id="GO:0016243">
    <property type="term" value="P:regulation of autophagosome size"/>
    <property type="evidence" value="ECO:0007669"/>
    <property type="project" value="TreeGrafter"/>
</dbReference>
<evidence type="ECO:0000256" key="1">
    <source>
        <dbReference type="ARBA" id="ARBA00004141"/>
    </source>
</evidence>
<keyword evidence="3" id="KW-0479">Metal-binding</keyword>
<dbReference type="InterPro" id="IPR008250">
    <property type="entry name" value="ATPase_P-typ_transduc_dom_A_sf"/>
</dbReference>
<comment type="similarity">
    <text evidence="2">Belongs to the cation transport ATPase (P-type) (TC 3.A.3) family. Type V subfamily.</text>
</comment>
<dbReference type="GO" id="GO:0019829">
    <property type="term" value="F:ATPase-coupled monoatomic cation transmembrane transporter activity"/>
    <property type="evidence" value="ECO:0007669"/>
    <property type="project" value="TreeGrafter"/>
</dbReference>
<dbReference type="AlphaFoldDB" id="A0A8D0GHI4"/>
<dbReference type="InterPro" id="IPR006544">
    <property type="entry name" value="P-type_TPase_V"/>
</dbReference>
<feature type="transmembrane region" description="Helical" evidence="9">
    <location>
        <begin position="41"/>
        <end position="62"/>
    </location>
</feature>
<dbReference type="GO" id="GO:0005524">
    <property type="term" value="F:ATP binding"/>
    <property type="evidence" value="ECO:0007669"/>
    <property type="project" value="UniProtKB-KW"/>
</dbReference>
<dbReference type="Proteomes" id="UP000694392">
    <property type="component" value="Unplaced"/>
</dbReference>
<keyword evidence="9" id="KW-0472">Membrane</keyword>
<dbReference type="InterPro" id="IPR047819">
    <property type="entry name" value="P5A-ATPase_N"/>
</dbReference>
<evidence type="ECO:0000256" key="8">
    <source>
        <dbReference type="SAM" id="MobiDB-lite"/>
    </source>
</evidence>
<protein>
    <recommendedName>
        <fullName evidence="15">Cation-transporting ATPase</fullName>
    </recommendedName>
</protein>
<dbReference type="Ensembl" id="ENSSPUT00000006593.1">
    <property type="protein sequence ID" value="ENSSPUP00000006191.1"/>
    <property type="gene ID" value="ENSSPUG00000004772.1"/>
</dbReference>
<dbReference type="Pfam" id="PF00690">
    <property type="entry name" value="Cation_ATPase_N"/>
    <property type="match status" value="1"/>
</dbReference>
<evidence type="ECO:0000313" key="13">
    <source>
        <dbReference type="Ensembl" id="ENSSPUP00000006191.1"/>
    </source>
</evidence>
<evidence type="ECO:0000256" key="2">
    <source>
        <dbReference type="ARBA" id="ARBA00006000"/>
    </source>
</evidence>
<evidence type="ECO:0000256" key="6">
    <source>
        <dbReference type="ARBA" id="ARBA00022842"/>
    </source>
</evidence>
<dbReference type="GO" id="GO:0015203">
    <property type="term" value="F:polyamine transmembrane transporter activity"/>
    <property type="evidence" value="ECO:0007669"/>
    <property type="project" value="TreeGrafter"/>
</dbReference>
<accession>A0A8D0GHI4</accession>
<dbReference type="NCBIfam" id="TIGR01494">
    <property type="entry name" value="ATPase_P-type"/>
    <property type="match status" value="1"/>
</dbReference>
<dbReference type="GO" id="GO:0010821">
    <property type="term" value="P:regulation of mitochondrion organization"/>
    <property type="evidence" value="ECO:0007669"/>
    <property type="project" value="TreeGrafter"/>
</dbReference>
<evidence type="ECO:0000259" key="10">
    <source>
        <dbReference type="Pfam" id="PF00122"/>
    </source>
</evidence>
<evidence type="ECO:0000259" key="12">
    <source>
        <dbReference type="Pfam" id="PF12409"/>
    </source>
</evidence>
<dbReference type="GO" id="GO:0031902">
    <property type="term" value="C:late endosome membrane"/>
    <property type="evidence" value="ECO:0007669"/>
    <property type="project" value="TreeGrafter"/>
</dbReference>
<evidence type="ECO:0000256" key="5">
    <source>
        <dbReference type="ARBA" id="ARBA00022840"/>
    </source>
</evidence>
<proteinExistence type="inferred from homology"/>
<dbReference type="PANTHER" id="PTHR45630:SF2">
    <property type="entry name" value="POLYAMINE-TRANSPORTING ATPASE 13A2"/>
    <property type="match status" value="1"/>
</dbReference>
<dbReference type="InterPro" id="IPR023298">
    <property type="entry name" value="ATPase_P-typ_TM_dom_sf"/>
</dbReference>
<name>A0A8D0GHI4_SPHPU</name>
<keyword evidence="4" id="KW-0547">Nucleotide-binding</keyword>
<comment type="subcellular location">
    <subcellularLocation>
        <location evidence="1">Membrane</location>
        <topology evidence="1">Multi-pass membrane protein</topology>
    </subcellularLocation>
</comment>
<evidence type="ECO:0000256" key="3">
    <source>
        <dbReference type="ARBA" id="ARBA00022723"/>
    </source>
</evidence>
<keyword evidence="14" id="KW-1185">Reference proteome</keyword>
<reference evidence="13" key="2">
    <citation type="submission" date="2025-09" db="UniProtKB">
        <authorList>
            <consortium name="Ensembl"/>
        </authorList>
    </citation>
    <scope>IDENTIFICATION</scope>
</reference>
<evidence type="ECO:0000256" key="9">
    <source>
        <dbReference type="SAM" id="Phobius"/>
    </source>
</evidence>
<dbReference type="InterPro" id="IPR059000">
    <property type="entry name" value="ATPase_P-type_domA"/>
</dbReference>
<dbReference type="GO" id="GO:0061909">
    <property type="term" value="P:autophagosome-lysosome fusion"/>
    <property type="evidence" value="ECO:0007669"/>
    <property type="project" value="TreeGrafter"/>
</dbReference>
<feature type="transmembrane region" description="Helical" evidence="9">
    <location>
        <begin position="242"/>
        <end position="260"/>
    </location>
</feature>
<feature type="transmembrane region" description="Helical" evidence="9">
    <location>
        <begin position="220"/>
        <end position="236"/>
    </location>
</feature>
<feature type="transmembrane region" description="Helical" evidence="9">
    <location>
        <begin position="12"/>
        <end position="29"/>
    </location>
</feature>
<feature type="domain" description="Cation-transporting P-type ATPase N-terminal" evidence="11">
    <location>
        <begin position="184"/>
        <end position="235"/>
    </location>
</feature>
<dbReference type="Gene3D" id="2.70.150.10">
    <property type="entry name" value="Calcium-transporting ATPase, cytoplasmic transduction domain A"/>
    <property type="match status" value="1"/>
</dbReference>
<dbReference type="SUPFAM" id="SSF81665">
    <property type="entry name" value="Calcium ATPase, transmembrane domain M"/>
    <property type="match status" value="1"/>
</dbReference>